<evidence type="ECO:0000313" key="1">
    <source>
        <dbReference type="EMBL" id="KAK7508575.1"/>
    </source>
</evidence>
<protein>
    <submittedName>
        <fullName evidence="1">Uncharacterized protein</fullName>
    </submittedName>
</protein>
<dbReference type="EMBL" id="JACVVK020000001">
    <property type="protein sequence ID" value="KAK7508575.1"/>
    <property type="molecule type" value="Genomic_DNA"/>
</dbReference>
<dbReference type="AlphaFoldDB" id="A0ABD0MB62"/>
<organism evidence="1 2">
    <name type="scientific">Batillaria attramentaria</name>
    <dbReference type="NCBI Taxonomy" id="370345"/>
    <lineage>
        <taxon>Eukaryota</taxon>
        <taxon>Metazoa</taxon>
        <taxon>Spiralia</taxon>
        <taxon>Lophotrochozoa</taxon>
        <taxon>Mollusca</taxon>
        <taxon>Gastropoda</taxon>
        <taxon>Caenogastropoda</taxon>
        <taxon>Sorbeoconcha</taxon>
        <taxon>Cerithioidea</taxon>
        <taxon>Batillariidae</taxon>
        <taxon>Batillaria</taxon>
    </lineage>
</organism>
<proteinExistence type="predicted"/>
<comment type="caution">
    <text evidence="1">The sequence shown here is derived from an EMBL/GenBank/DDBJ whole genome shotgun (WGS) entry which is preliminary data.</text>
</comment>
<sequence length="98" mass="11206">MSSASAFGQKASNQLLCKARRLSNCNMNRCLLSFPCSVFFGAYSEDKNRLQQKQDSAFSELLDNGLTRFPFRIKEVHVAANAIYYGRQIYAKMKLIRK</sequence>
<name>A0ABD0MB62_9CAEN</name>
<keyword evidence="2" id="KW-1185">Reference proteome</keyword>
<reference evidence="1 2" key="1">
    <citation type="journal article" date="2023" name="Sci. Data">
        <title>Genome assembly of the Korean intertidal mud-creeper Batillaria attramentaria.</title>
        <authorList>
            <person name="Patra A.K."/>
            <person name="Ho P.T."/>
            <person name="Jun S."/>
            <person name="Lee S.J."/>
            <person name="Kim Y."/>
            <person name="Won Y.J."/>
        </authorList>
    </citation>
    <scope>NUCLEOTIDE SEQUENCE [LARGE SCALE GENOMIC DNA]</scope>
    <source>
        <strain evidence="1">Wonlab-2016</strain>
    </source>
</reference>
<accession>A0ABD0MB62</accession>
<dbReference type="Proteomes" id="UP001519460">
    <property type="component" value="Unassembled WGS sequence"/>
</dbReference>
<evidence type="ECO:0000313" key="2">
    <source>
        <dbReference type="Proteomes" id="UP001519460"/>
    </source>
</evidence>
<gene>
    <name evidence="1" type="ORF">BaRGS_00000141</name>
</gene>